<dbReference type="EMBL" id="CAJVPW010001965">
    <property type="protein sequence ID" value="CAG8496097.1"/>
    <property type="molecule type" value="Genomic_DNA"/>
</dbReference>
<feature type="non-terminal residue" evidence="1">
    <location>
        <position position="1"/>
    </location>
</feature>
<protein>
    <submittedName>
        <fullName evidence="1">3072_t:CDS:1</fullName>
    </submittedName>
</protein>
<sequence>NNYTIDEMPIVKDIIAEIQKNKSEEEPEWQIKSVIAIQAIIGLDSVLGYIEQPESNLEIDVKVFLELKQI</sequence>
<accession>A0ACA9KYH2</accession>
<comment type="caution">
    <text evidence="1">The sequence shown here is derived from an EMBL/GenBank/DDBJ whole genome shotgun (WGS) entry which is preliminary data.</text>
</comment>
<proteinExistence type="predicted"/>
<dbReference type="Proteomes" id="UP000789366">
    <property type="component" value="Unassembled WGS sequence"/>
</dbReference>
<gene>
    <name evidence="1" type="ORF">SPELUC_LOCUS2786</name>
</gene>
<organism evidence="1 2">
    <name type="scientific">Cetraspora pellucida</name>
    <dbReference type="NCBI Taxonomy" id="1433469"/>
    <lineage>
        <taxon>Eukaryota</taxon>
        <taxon>Fungi</taxon>
        <taxon>Fungi incertae sedis</taxon>
        <taxon>Mucoromycota</taxon>
        <taxon>Glomeromycotina</taxon>
        <taxon>Glomeromycetes</taxon>
        <taxon>Diversisporales</taxon>
        <taxon>Gigasporaceae</taxon>
        <taxon>Cetraspora</taxon>
    </lineage>
</organism>
<evidence type="ECO:0000313" key="1">
    <source>
        <dbReference type="EMBL" id="CAG8496097.1"/>
    </source>
</evidence>
<keyword evidence="2" id="KW-1185">Reference proteome</keyword>
<evidence type="ECO:0000313" key="2">
    <source>
        <dbReference type="Proteomes" id="UP000789366"/>
    </source>
</evidence>
<name>A0ACA9KYH2_9GLOM</name>
<reference evidence="1" key="1">
    <citation type="submission" date="2021-06" db="EMBL/GenBank/DDBJ databases">
        <authorList>
            <person name="Kallberg Y."/>
            <person name="Tangrot J."/>
            <person name="Rosling A."/>
        </authorList>
    </citation>
    <scope>NUCLEOTIDE SEQUENCE</scope>
    <source>
        <strain evidence="1">28 12/20/2015</strain>
    </source>
</reference>